<dbReference type="PANTHER" id="PTHR43808:SF31">
    <property type="entry name" value="N-ACETYL-L-CITRULLINE DEACETYLASE"/>
    <property type="match status" value="1"/>
</dbReference>
<accession>A0A1X6WM39</accession>
<dbReference type="GO" id="GO:0008270">
    <property type="term" value="F:zinc ion binding"/>
    <property type="evidence" value="ECO:0007669"/>
    <property type="project" value="InterPro"/>
</dbReference>
<keyword evidence="5" id="KW-0378">Hydrolase</keyword>
<dbReference type="Gene3D" id="3.40.630.10">
    <property type="entry name" value="Zn peptidases"/>
    <property type="match status" value="1"/>
</dbReference>
<dbReference type="OrthoDB" id="9761532at2"/>
<evidence type="ECO:0000313" key="9">
    <source>
        <dbReference type="EMBL" id="SLM84726.1"/>
    </source>
</evidence>
<dbReference type="InterPro" id="IPR002933">
    <property type="entry name" value="Peptidase_M20"/>
</dbReference>
<protein>
    <submittedName>
        <fullName evidence="9">Acetylornithine deacetylase/Succinyl-diaminopimelate desuccinylase and related deacylases</fullName>
    </submittedName>
</protein>
<keyword evidence="7" id="KW-0224">Dipeptidase</keyword>
<keyword evidence="4" id="KW-0479">Metal-binding</keyword>
<dbReference type="SUPFAM" id="SSF53187">
    <property type="entry name" value="Zn-dependent exopeptidases"/>
    <property type="match status" value="1"/>
</dbReference>
<keyword evidence="8" id="KW-0482">Metalloprotease</keyword>
<evidence type="ECO:0000256" key="1">
    <source>
        <dbReference type="ARBA" id="ARBA00001947"/>
    </source>
</evidence>
<dbReference type="EMBL" id="FWFD01000003">
    <property type="protein sequence ID" value="SLM84726.1"/>
    <property type="molecule type" value="Genomic_DNA"/>
</dbReference>
<name>A0A1X6WM39_9ENTE</name>
<dbReference type="GO" id="GO:0006508">
    <property type="term" value="P:proteolysis"/>
    <property type="evidence" value="ECO:0007669"/>
    <property type="project" value="UniProtKB-KW"/>
</dbReference>
<evidence type="ECO:0000256" key="8">
    <source>
        <dbReference type="ARBA" id="ARBA00023049"/>
    </source>
</evidence>
<keyword evidence="6" id="KW-0862">Zinc</keyword>
<evidence type="ECO:0000256" key="4">
    <source>
        <dbReference type="ARBA" id="ARBA00022723"/>
    </source>
</evidence>
<gene>
    <name evidence="9" type="ORF">FM121_01440</name>
</gene>
<evidence type="ECO:0000313" key="10">
    <source>
        <dbReference type="Proteomes" id="UP000195918"/>
    </source>
</evidence>
<dbReference type="GO" id="GO:0006526">
    <property type="term" value="P:L-arginine biosynthetic process"/>
    <property type="evidence" value="ECO:0007669"/>
    <property type="project" value="TreeGrafter"/>
</dbReference>
<dbReference type="GO" id="GO:0016805">
    <property type="term" value="F:dipeptidase activity"/>
    <property type="evidence" value="ECO:0007669"/>
    <property type="project" value="UniProtKB-KW"/>
</dbReference>
<dbReference type="GO" id="GO:0008777">
    <property type="term" value="F:acetylornithine deacetylase activity"/>
    <property type="evidence" value="ECO:0007669"/>
    <property type="project" value="TreeGrafter"/>
</dbReference>
<dbReference type="Gene3D" id="3.30.70.360">
    <property type="match status" value="2"/>
</dbReference>
<evidence type="ECO:0000256" key="7">
    <source>
        <dbReference type="ARBA" id="ARBA00022997"/>
    </source>
</evidence>
<dbReference type="Pfam" id="PF01546">
    <property type="entry name" value="Peptidase_M20"/>
    <property type="match status" value="1"/>
</dbReference>
<sequence length="444" mass="49270">MKDFITDSHQEQAIKALQRVVSKPSFLQDKVYGAPFGQDILDCLKDTLKLFEEEGYSTFIDPEGYYGYAEIGKSSEIFGILCHLDVVPPGDETLWDTPAFEATIVENAIVGRGVQDDKGPTIAALYAVKALLENGVILDKKIRFIFGTDEENLWRCMDQYHKKEQGVAMGIAPDANFPVIYAEKGLLQVFLTSKGTSDFTFKGGSALNVVADTAVYSGNKKDELCAELDKLGYNYLVKENEVHVKGKSIHSKDAPDGINANTRLAEAMANLYDNSAIDFLGKLIKNDANGISVLGEIKDEASGNLTFNAAMVDINENETKIGIDIRIPVTFEKEIVTSKLEEVAKEYGLTYHEHDFLASLYVPVDSELVTTLLGAYRDKTGDMREPQISGGATFARTMDNCVAFGAMFENTKDTMHQPNEIWQLKEMRQTMEIYAEAIYRLCAK</sequence>
<dbReference type="GO" id="GO:0008237">
    <property type="term" value="F:metallopeptidase activity"/>
    <property type="evidence" value="ECO:0007669"/>
    <property type="project" value="UniProtKB-KW"/>
</dbReference>
<dbReference type="SUPFAM" id="SSF55031">
    <property type="entry name" value="Bacterial exopeptidase dimerisation domain"/>
    <property type="match status" value="1"/>
</dbReference>
<reference evidence="10" key="1">
    <citation type="submission" date="2017-02" db="EMBL/GenBank/DDBJ databases">
        <authorList>
            <person name="Dridi B."/>
        </authorList>
    </citation>
    <scope>NUCLEOTIDE SEQUENCE [LARGE SCALE GENOMIC DNA]</scope>
    <source>
        <strain evidence="10">bH819</strain>
    </source>
</reference>
<dbReference type="Proteomes" id="UP000195918">
    <property type="component" value="Unassembled WGS sequence"/>
</dbReference>
<keyword evidence="3" id="KW-0645">Protease</keyword>
<evidence type="ECO:0000256" key="6">
    <source>
        <dbReference type="ARBA" id="ARBA00022833"/>
    </source>
</evidence>
<dbReference type="NCBIfam" id="NF005542">
    <property type="entry name" value="PRK07205.1"/>
    <property type="match status" value="1"/>
</dbReference>
<organism evidence="9 10">
    <name type="scientific">Vagococcus fluvialis bH819</name>
    <dbReference type="NCBI Taxonomy" id="1255619"/>
    <lineage>
        <taxon>Bacteria</taxon>
        <taxon>Bacillati</taxon>
        <taxon>Bacillota</taxon>
        <taxon>Bacilli</taxon>
        <taxon>Lactobacillales</taxon>
        <taxon>Enterococcaceae</taxon>
        <taxon>Vagococcus</taxon>
    </lineage>
</organism>
<dbReference type="InterPro" id="IPR050072">
    <property type="entry name" value="Peptidase_M20A"/>
</dbReference>
<comment type="cofactor">
    <cofactor evidence="1">
        <name>Zn(2+)</name>
        <dbReference type="ChEBI" id="CHEBI:29105"/>
    </cofactor>
</comment>
<keyword evidence="10" id="KW-1185">Reference proteome</keyword>
<dbReference type="AlphaFoldDB" id="A0A1X6WM39"/>
<evidence type="ECO:0000256" key="3">
    <source>
        <dbReference type="ARBA" id="ARBA00022670"/>
    </source>
</evidence>
<evidence type="ECO:0000256" key="5">
    <source>
        <dbReference type="ARBA" id="ARBA00022801"/>
    </source>
</evidence>
<proteinExistence type="inferred from homology"/>
<comment type="similarity">
    <text evidence="2">Belongs to the peptidase M20A family.</text>
</comment>
<dbReference type="RefSeq" id="WP_086950377.1">
    <property type="nucleotide sequence ID" value="NZ_FWFD01000003.1"/>
</dbReference>
<dbReference type="PANTHER" id="PTHR43808">
    <property type="entry name" value="ACETYLORNITHINE DEACETYLASE"/>
    <property type="match status" value="1"/>
</dbReference>
<evidence type="ECO:0000256" key="2">
    <source>
        <dbReference type="ARBA" id="ARBA00006247"/>
    </source>
</evidence>
<dbReference type="InterPro" id="IPR010964">
    <property type="entry name" value="M20A_pepV-rel"/>
</dbReference>
<dbReference type="NCBIfam" id="TIGR01887">
    <property type="entry name" value="dipeptidaselike"/>
    <property type="match status" value="1"/>
</dbReference>
<dbReference type="InterPro" id="IPR036264">
    <property type="entry name" value="Bact_exopeptidase_dim_dom"/>
</dbReference>